<dbReference type="PANTHER" id="PTHR43473:SF2">
    <property type="entry name" value="MAGNESIUM-CHELATASE SUBUNIT CHLD, CHLOROPLASTIC"/>
    <property type="match status" value="1"/>
</dbReference>
<organism evidence="3 4">
    <name type="scientific">Roseicella frigidaeris</name>
    <dbReference type="NCBI Taxonomy" id="2230885"/>
    <lineage>
        <taxon>Bacteria</taxon>
        <taxon>Pseudomonadati</taxon>
        <taxon>Pseudomonadota</taxon>
        <taxon>Alphaproteobacteria</taxon>
        <taxon>Acetobacterales</taxon>
        <taxon>Roseomonadaceae</taxon>
        <taxon>Roseicella</taxon>
    </lineage>
</organism>
<dbReference type="RefSeq" id="WP_111471243.1">
    <property type="nucleotide sequence ID" value="NZ_QLIX01000015.1"/>
</dbReference>
<dbReference type="InterPro" id="IPR002035">
    <property type="entry name" value="VWF_A"/>
</dbReference>
<feature type="region of interest" description="Disordered" evidence="1">
    <location>
        <begin position="324"/>
        <end position="352"/>
    </location>
</feature>
<dbReference type="Gene3D" id="3.40.50.410">
    <property type="entry name" value="von Willebrand factor, type A domain"/>
    <property type="match status" value="1"/>
</dbReference>
<reference evidence="4" key="1">
    <citation type="submission" date="2018-06" db="EMBL/GenBank/DDBJ databases">
        <authorList>
            <person name="Khan S.A."/>
        </authorList>
    </citation>
    <scope>NUCLEOTIDE SEQUENCE [LARGE SCALE GENOMIC DNA]</scope>
    <source>
        <strain evidence="4">DB-1506</strain>
    </source>
</reference>
<evidence type="ECO:0000313" key="3">
    <source>
        <dbReference type="EMBL" id="RAI57678.1"/>
    </source>
</evidence>
<evidence type="ECO:0000313" key="4">
    <source>
        <dbReference type="Proteomes" id="UP000249065"/>
    </source>
</evidence>
<proteinExistence type="predicted"/>
<dbReference type="AlphaFoldDB" id="A0A327MBW3"/>
<dbReference type="SUPFAM" id="SSF52540">
    <property type="entry name" value="P-loop containing nucleoside triphosphate hydrolases"/>
    <property type="match status" value="1"/>
</dbReference>
<feature type="domain" description="VWFA" evidence="2">
    <location>
        <begin position="403"/>
        <end position="546"/>
    </location>
</feature>
<dbReference type="EMBL" id="QLIX01000015">
    <property type="protein sequence ID" value="RAI57678.1"/>
    <property type="molecule type" value="Genomic_DNA"/>
</dbReference>
<dbReference type="PROSITE" id="PS50234">
    <property type="entry name" value="VWFA"/>
    <property type="match status" value="1"/>
</dbReference>
<dbReference type="InterPro" id="IPR027417">
    <property type="entry name" value="P-loop_NTPase"/>
</dbReference>
<protein>
    <submittedName>
        <fullName evidence="3">Magnesium chelatase subunit D</fullName>
    </submittedName>
</protein>
<sequence length="597" mass="60726">MTTAPPKVAPGAAPETGAEAALVAALLALDPVGLGGVALRGPPGPAREAWLALLRRLLPREAPWRRVPPGVADGRLLGGLDLPGTLQAGRRIAERGLLAEADGGVLLLAMAERLPAATALRLAAALDTGEVRVERDGLALCQPARLGLVALDEGLEEERPPVALLDRLAFHLTLDGAPPDAAAPASLRAARARLRRLPPPAPAVIEALCATAVALGIASLRAPLLALRAAQAAAALAGRRAVEAADAALAARLVLAPRATRLPAPEEAAEEEEAAEARPPEATPEAAPGEAAAQTLPDVVLAAARAALPPELLAHLAAAAPVAGAGAGGEGRKGPARQAARRGRPVGTRAGDPRAGFRLSLVETLRAAAPWQRLRGAGGAGARIAVRREDFRVLRLRRPAETTTVFVVDASGSAALHRLAEAKGAAELLLAACYARRDRVALISFRGSGAELLLPPTRSLVRARRCLAALPGGGGTPLALGLEAARALAATERRQGRTPLLVLLTDGRANISREGRAAGRAQAEADALAAGRALRREGCAGAVLLVDMAPRPQAFARDLAEALGAPHLPLPAADPALLSAAVQRTAARLVAGHGAAA</sequence>
<dbReference type="SMART" id="SM00327">
    <property type="entry name" value="VWA"/>
    <property type="match status" value="1"/>
</dbReference>
<dbReference type="Proteomes" id="UP000249065">
    <property type="component" value="Unassembled WGS sequence"/>
</dbReference>
<keyword evidence="4" id="KW-1185">Reference proteome</keyword>
<dbReference type="OrthoDB" id="9775079at2"/>
<comment type="caution">
    <text evidence="3">The sequence shown here is derived from an EMBL/GenBank/DDBJ whole genome shotgun (WGS) entry which is preliminary data.</text>
</comment>
<dbReference type="InterPro" id="IPR036465">
    <property type="entry name" value="vWFA_dom_sf"/>
</dbReference>
<gene>
    <name evidence="3" type="ORF">DOO78_17960</name>
</gene>
<dbReference type="Pfam" id="PF17863">
    <property type="entry name" value="AAA_lid_2"/>
    <property type="match status" value="1"/>
</dbReference>
<dbReference type="SUPFAM" id="SSF53300">
    <property type="entry name" value="vWA-like"/>
    <property type="match status" value="1"/>
</dbReference>
<dbReference type="Pfam" id="PF13519">
    <property type="entry name" value="VWA_2"/>
    <property type="match status" value="1"/>
</dbReference>
<dbReference type="NCBIfam" id="NF009943">
    <property type="entry name" value="PRK13406.1"/>
    <property type="match status" value="1"/>
</dbReference>
<evidence type="ECO:0000259" key="2">
    <source>
        <dbReference type="PROSITE" id="PS50234"/>
    </source>
</evidence>
<evidence type="ECO:0000256" key="1">
    <source>
        <dbReference type="SAM" id="MobiDB-lite"/>
    </source>
</evidence>
<dbReference type="Gene3D" id="3.40.50.300">
    <property type="entry name" value="P-loop containing nucleotide triphosphate hydrolases"/>
    <property type="match status" value="1"/>
</dbReference>
<name>A0A327MBW3_9PROT</name>
<dbReference type="InterPro" id="IPR041628">
    <property type="entry name" value="ChlI/MoxR_AAA_lid"/>
</dbReference>
<dbReference type="PANTHER" id="PTHR43473">
    <property type="entry name" value="MAGNESIUM-CHELATASE SUBUNIT CHLD, CHLOROPLASTIC"/>
    <property type="match status" value="1"/>
</dbReference>
<feature type="region of interest" description="Disordered" evidence="1">
    <location>
        <begin position="262"/>
        <end position="291"/>
    </location>
</feature>
<dbReference type="Gene3D" id="1.10.8.80">
    <property type="entry name" value="Magnesium chelatase subunit I, C-Terminal domain"/>
    <property type="match status" value="1"/>
</dbReference>
<accession>A0A327MBW3</accession>